<dbReference type="RefSeq" id="WP_109927972.1">
    <property type="nucleotide sequence ID" value="NZ_QGNY01000001.1"/>
</dbReference>
<sequence length="337" mass="37821">MVISKIIYQDCVYFNLHAEQSFTGSFLADKGDSGINICEGIFGTELTLETLSNIETSLADSADYRALLDFRGIRDVQANLFKVVIELTKLVKRLAFINVTDKIIEKLNLGFFTKGNVLIEGGYQLFVLTTEVETFEMVDPFSLFKHKFTDLLVSNTLDNKGDSAFRHNSPVYIPKFIDVKGIIIADPSFFTYVIYYMAININQHDSWNVVGDNPILFCQNLNGSYICSILSRFLKWDMLSMDHIGPANKVYSSIGNKIRSEARYLVISDVICLGTEIKICQNIINYSGGRYLGNACVVKIETLLAEHQDKNSVSVFSITESNNPIDFKILTALSPQA</sequence>
<gene>
    <name evidence="1" type="ORF">DF947_01795</name>
</gene>
<comment type="caution">
    <text evidence="1">The sequence shown here is derived from an EMBL/GenBank/DDBJ whole genome shotgun (WGS) entry which is preliminary data.</text>
</comment>
<reference evidence="2" key="1">
    <citation type="submission" date="2018-05" db="EMBL/GenBank/DDBJ databases">
        <title>Pedobacter paludis sp. nov., isolated from wetland soil.</title>
        <authorList>
            <person name="Zhang Y."/>
        </authorList>
    </citation>
    <scope>NUCLEOTIDE SEQUENCE [LARGE SCALE GENOMIC DNA]</scope>
    <source>
        <strain evidence="2">R-8</strain>
    </source>
</reference>
<proteinExistence type="predicted"/>
<dbReference type="Proteomes" id="UP000245391">
    <property type="component" value="Unassembled WGS sequence"/>
</dbReference>
<accession>A0A317F3H5</accession>
<evidence type="ECO:0000313" key="1">
    <source>
        <dbReference type="EMBL" id="PWS33385.1"/>
    </source>
</evidence>
<name>A0A317F3H5_9SPHI</name>
<protein>
    <submittedName>
        <fullName evidence="1">Uncharacterized protein</fullName>
    </submittedName>
</protein>
<dbReference type="EMBL" id="QGNY01000001">
    <property type="protein sequence ID" value="PWS33385.1"/>
    <property type="molecule type" value="Genomic_DNA"/>
</dbReference>
<organism evidence="1 2">
    <name type="scientific">Pedobacter paludis</name>
    <dbReference type="NCBI Taxonomy" id="2203212"/>
    <lineage>
        <taxon>Bacteria</taxon>
        <taxon>Pseudomonadati</taxon>
        <taxon>Bacteroidota</taxon>
        <taxon>Sphingobacteriia</taxon>
        <taxon>Sphingobacteriales</taxon>
        <taxon>Sphingobacteriaceae</taxon>
        <taxon>Pedobacter</taxon>
    </lineage>
</organism>
<keyword evidence="2" id="KW-1185">Reference proteome</keyword>
<dbReference type="AlphaFoldDB" id="A0A317F3H5"/>
<evidence type="ECO:0000313" key="2">
    <source>
        <dbReference type="Proteomes" id="UP000245391"/>
    </source>
</evidence>
<dbReference type="OrthoDB" id="1237483at2"/>